<dbReference type="SMART" id="SM00797">
    <property type="entry name" value="AHS2"/>
    <property type="match status" value="1"/>
</dbReference>
<keyword evidence="2" id="KW-0378">Hydrolase</keyword>
<dbReference type="Gene3D" id="2.40.100.10">
    <property type="entry name" value="Cyclophilin-like"/>
    <property type="match status" value="1"/>
</dbReference>
<protein>
    <submittedName>
        <fullName evidence="5">Biotin-dependent carboxylase uncharacterized domain-containing protein</fullName>
    </submittedName>
</protein>
<dbReference type="NCBIfam" id="TIGR00724">
    <property type="entry name" value="urea_amlyse_rel"/>
    <property type="match status" value="1"/>
</dbReference>
<name>A0A1H7QUA1_9GAMM</name>
<dbReference type="RefSeq" id="WP_139214132.1">
    <property type="nucleotide sequence ID" value="NZ_FOAS01000013.1"/>
</dbReference>
<organism evidence="5 6">
    <name type="scientific">Atopomonas hussainii</name>
    <dbReference type="NCBI Taxonomy" id="1429083"/>
    <lineage>
        <taxon>Bacteria</taxon>
        <taxon>Pseudomonadati</taxon>
        <taxon>Pseudomonadota</taxon>
        <taxon>Gammaproteobacteria</taxon>
        <taxon>Pseudomonadales</taxon>
        <taxon>Pseudomonadaceae</taxon>
        <taxon>Atopomonas</taxon>
    </lineage>
</organism>
<dbReference type="STRING" id="1429083.GCA_001885685_03266"/>
<keyword evidence="1" id="KW-0547">Nucleotide-binding</keyword>
<reference evidence="5 6" key="1">
    <citation type="submission" date="2016-10" db="EMBL/GenBank/DDBJ databases">
        <authorList>
            <person name="de Groot N.N."/>
        </authorList>
    </citation>
    <scope>NUCLEOTIDE SEQUENCE [LARGE SCALE GENOMIC DNA]</scope>
    <source>
        <strain evidence="5 6">JCM 19513</strain>
    </source>
</reference>
<gene>
    <name evidence="5" type="ORF">SAMN05216214_11355</name>
</gene>
<sequence>MSALTVLKAGPLSLLMDGGRAAWQHLGVSASGPLDCLSAAWANRLLGNPVDAPLLEITLGGFSAEARQDGQLALVGAPLPAHIDGQPLATQSSFILRAGQTLSVGFGARGQRAYLAVADGFSAKPVLGSVATQTREGLGGLHGDGRALQAGDALHGGSRLLTRQVGVPWRFQPRCAGQIRLRLLPGGDLSRFTEAAQQAFFNQAWSLSADSNRMGMRLTGEALAEPPVLRYSRGMSLGAVQVPPSGQPVVLMADQQTMGGYPVLGWVHPLDLPLLAQLPPGGQVRFTSISLDDMQAEYRAHTAFFAR</sequence>
<evidence type="ECO:0000313" key="6">
    <source>
        <dbReference type="Proteomes" id="UP000185766"/>
    </source>
</evidence>
<dbReference type="EMBL" id="FOAS01000013">
    <property type="protein sequence ID" value="SEL50877.1"/>
    <property type="molecule type" value="Genomic_DNA"/>
</dbReference>
<dbReference type="AlphaFoldDB" id="A0A1H7QUA1"/>
<dbReference type="InterPro" id="IPR052708">
    <property type="entry name" value="PxpC"/>
</dbReference>
<evidence type="ECO:0000256" key="1">
    <source>
        <dbReference type="ARBA" id="ARBA00022741"/>
    </source>
</evidence>
<keyword evidence="6" id="KW-1185">Reference proteome</keyword>
<accession>A0A1H7QUA1</accession>
<dbReference type="PANTHER" id="PTHR43309">
    <property type="entry name" value="5-OXOPROLINASE SUBUNIT C"/>
    <property type="match status" value="1"/>
</dbReference>
<feature type="domain" description="Carboxyltransferase" evidence="4">
    <location>
        <begin position="25"/>
        <end position="304"/>
    </location>
</feature>
<dbReference type="Proteomes" id="UP000185766">
    <property type="component" value="Unassembled WGS sequence"/>
</dbReference>
<evidence type="ECO:0000256" key="3">
    <source>
        <dbReference type="ARBA" id="ARBA00022840"/>
    </source>
</evidence>
<dbReference type="SUPFAM" id="SSF50891">
    <property type="entry name" value="Cyclophilin-like"/>
    <property type="match status" value="1"/>
</dbReference>
<dbReference type="GO" id="GO:0016787">
    <property type="term" value="F:hydrolase activity"/>
    <property type="evidence" value="ECO:0007669"/>
    <property type="project" value="UniProtKB-KW"/>
</dbReference>
<dbReference type="PANTHER" id="PTHR43309:SF4">
    <property type="entry name" value="CARBOXYLTRANSFERASE DOMAIN-CONTAINING PROTEIN"/>
    <property type="match status" value="1"/>
</dbReference>
<proteinExistence type="predicted"/>
<keyword evidence="3" id="KW-0067">ATP-binding</keyword>
<dbReference type="InterPro" id="IPR003778">
    <property type="entry name" value="CT_A_B"/>
</dbReference>
<evidence type="ECO:0000313" key="5">
    <source>
        <dbReference type="EMBL" id="SEL50877.1"/>
    </source>
</evidence>
<dbReference type="InterPro" id="IPR029000">
    <property type="entry name" value="Cyclophilin-like_dom_sf"/>
</dbReference>
<evidence type="ECO:0000259" key="4">
    <source>
        <dbReference type="SMART" id="SM00797"/>
    </source>
</evidence>
<dbReference type="GO" id="GO:0005524">
    <property type="term" value="F:ATP binding"/>
    <property type="evidence" value="ECO:0007669"/>
    <property type="project" value="UniProtKB-KW"/>
</dbReference>
<dbReference type="Pfam" id="PF02626">
    <property type="entry name" value="CT_A_B"/>
    <property type="match status" value="1"/>
</dbReference>
<evidence type="ECO:0000256" key="2">
    <source>
        <dbReference type="ARBA" id="ARBA00022801"/>
    </source>
</evidence>